<protein>
    <submittedName>
        <fullName evidence="2">EOG090X0DL4</fullName>
    </submittedName>
</protein>
<feature type="transmembrane region" description="Helical" evidence="1">
    <location>
        <begin position="186"/>
        <end position="214"/>
    </location>
</feature>
<dbReference type="EMBL" id="LR005226">
    <property type="protein sequence ID" value="SVE74845.1"/>
    <property type="molecule type" value="mRNA"/>
</dbReference>
<dbReference type="GO" id="GO:0005886">
    <property type="term" value="C:plasma membrane"/>
    <property type="evidence" value="ECO:0007669"/>
    <property type="project" value="TreeGrafter"/>
</dbReference>
<sequence length="261" mass="29069">MAITGNIPKATQSPAFRKADGNEKIPVPMFPFNNTTRTMSRSMKSLRVAWYKKPILQDAFFTDIQTGAMITAIFSMVISLFTIATAVLDIYCLGMTKPGVTHYGYYIMSFQFVYVGNGNVRNTLIVFALFSAIAAIALFVTSCILLKALRKEIEKDMVPWLFASGVFFIWRTIAIIFASIVNDMIFGYHISMCLFWVAFILLGALGWVIVYSLYLELSDLTKLEDLAHLRMGTMSSLNMTQSIAGSRPTTPHSTVSTAQVV</sequence>
<feature type="transmembrane region" description="Helical" evidence="1">
    <location>
        <begin position="126"/>
        <end position="146"/>
    </location>
</feature>
<feature type="transmembrane region" description="Helical" evidence="1">
    <location>
        <begin position="68"/>
        <end position="91"/>
    </location>
</feature>
<dbReference type="OrthoDB" id="6351228at2759"/>
<evidence type="ECO:0000256" key="1">
    <source>
        <dbReference type="SAM" id="Phobius"/>
    </source>
</evidence>
<dbReference type="GO" id="GO:0060857">
    <property type="term" value="P:establishment of glial blood-brain barrier"/>
    <property type="evidence" value="ECO:0007669"/>
    <property type="project" value="TreeGrafter"/>
</dbReference>
<organism evidence="2">
    <name type="scientific">Daphnia carinata</name>
    <dbReference type="NCBI Taxonomy" id="120202"/>
    <lineage>
        <taxon>Eukaryota</taxon>
        <taxon>Metazoa</taxon>
        <taxon>Ecdysozoa</taxon>
        <taxon>Arthropoda</taxon>
        <taxon>Crustacea</taxon>
        <taxon>Branchiopoda</taxon>
        <taxon>Diplostraca</taxon>
        <taxon>Cladocera</taxon>
        <taxon>Anomopoda</taxon>
        <taxon>Daphniidae</taxon>
        <taxon>Daphnia</taxon>
    </lineage>
</organism>
<gene>
    <name evidence="2" type="primary">EOG090X0DL4</name>
</gene>
<keyword evidence="1" id="KW-0812">Transmembrane</keyword>
<dbReference type="AlphaFoldDB" id="A0A4Y7M5E0"/>
<evidence type="ECO:0000313" key="2">
    <source>
        <dbReference type="EMBL" id="SVE74845.1"/>
    </source>
</evidence>
<proteinExistence type="evidence at transcript level"/>
<accession>A0A4Y7M5E0</accession>
<name>A0A4Y7M5E0_9CRUS</name>
<dbReference type="GO" id="GO:0035159">
    <property type="term" value="P:regulation of tube length, open tracheal system"/>
    <property type="evidence" value="ECO:0007669"/>
    <property type="project" value="TreeGrafter"/>
</dbReference>
<dbReference type="PANTHER" id="PTHR36694">
    <property type="entry name" value="PASIFLORA 1, ISOFORM A-RELATED"/>
    <property type="match status" value="1"/>
</dbReference>
<keyword evidence="1" id="KW-1133">Transmembrane helix</keyword>
<reference evidence="2" key="1">
    <citation type="submission" date="2018-08" db="EMBL/GenBank/DDBJ databases">
        <authorList>
            <person name="Cornetti L."/>
        </authorList>
    </citation>
    <scope>NUCLEOTIDE SEQUENCE</scope>
    <source>
        <strain evidence="2">AU-BEG-1</strain>
    </source>
</reference>
<dbReference type="GO" id="GO:0019991">
    <property type="term" value="P:septate junction assembly"/>
    <property type="evidence" value="ECO:0007669"/>
    <property type="project" value="TreeGrafter"/>
</dbReference>
<keyword evidence="1" id="KW-0472">Membrane</keyword>
<feature type="transmembrane region" description="Helical" evidence="1">
    <location>
        <begin position="158"/>
        <end position="180"/>
    </location>
</feature>
<dbReference type="PANTHER" id="PTHR36694:SF4">
    <property type="entry name" value="LD42595P"/>
    <property type="match status" value="1"/>
</dbReference>